<evidence type="ECO:0000313" key="3">
    <source>
        <dbReference type="Proteomes" id="UP000324222"/>
    </source>
</evidence>
<name>A0A5B7FQ63_PORTR</name>
<feature type="region of interest" description="Disordered" evidence="1">
    <location>
        <begin position="113"/>
        <end position="134"/>
    </location>
</feature>
<accession>A0A5B7FQ63</accession>
<keyword evidence="3" id="KW-1185">Reference proteome</keyword>
<evidence type="ECO:0000313" key="2">
    <source>
        <dbReference type="EMBL" id="MPC49890.1"/>
    </source>
</evidence>
<dbReference type="EMBL" id="VSRR010009163">
    <property type="protein sequence ID" value="MPC49890.1"/>
    <property type="molecule type" value="Genomic_DNA"/>
</dbReference>
<gene>
    <name evidence="2" type="ORF">E2C01_043704</name>
</gene>
<dbReference type="AlphaFoldDB" id="A0A5B7FQ63"/>
<comment type="caution">
    <text evidence="2">The sequence shown here is derived from an EMBL/GenBank/DDBJ whole genome shotgun (WGS) entry which is preliminary data.</text>
</comment>
<reference evidence="2 3" key="1">
    <citation type="submission" date="2019-05" db="EMBL/GenBank/DDBJ databases">
        <title>Another draft genome of Portunus trituberculatus and its Hox gene families provides insights of decapod evolution.</title>
        <authorList>
            <person name="Jeong J.-H."/>
            <person name="Song I."/>
            <person name="Kim S."/>
            <person name="Choi T."/>
            <person name="Kim D."/>
            <person name="Ryu S."/>
            <person name="Kim W."/>
        </authorList>
    </citation>
    <scope>NUCLEOTIDE SEQUENCE [LARGE SCALE GENOMIC DNA]</scope>
    <source>
        <tissue evidence="2">Muscle</tissue>
    </source>
</reference>
<proteinExistence type="predicted"/>
<sequence length="134" mass="13897">MLPDNALGVAWAAGNAIDVVKALCLTAGVEVGGVSHDKPRQAELPSQGCGERSDSRGVGLVGPVLAVRAVFHSGNSWIFVGLSLKWLQTNSITCTTCQSMCVVRRQRGVIAGGGSRPHSDLNDSSQDRNLGGIG</sequence>
<protein>
    <submittedName>
        <fullName evidence="2">Uncharacterized protein</fullName>
    </submittedName>
</protein>
<evidence type="ECO:0000256" key="1">
    <source>
        <dbReference type="SAM" id="MobiDB-lite"/>
    </source>
</evidence>
<organism evidence="2 3">
    <name type="scientific">Portunus trituberculatus</name>
    <name type="common">Swimming crab</name>
    <name type="synonym">Neptunus trituberculatus</name>
    <dbReference type="NCBI Taxonomy" id="210409"/>
    <lineage>
        <taxon>Eukaryota</taxon>
        <taxon>Metazoa</taxon>
        <taxon>Ecdysozoa</taxon>
        <taxon>Arthropoda</taxon>
        <taxon>Crustacea</taxon>
        <taxon>Multicrustacea</taxon>
        <taxon>Malacostraca</taxon>
        <taxon>Eumalacostraca</taxon>
        <taxon>Eucarida</taxon>
        <taxon>Decapoda</taxon>
        <taxon>Pleocyemata</taxon>
        <taxon>Brachyura</taxon>
        <taxon>Eubrachyura</taxon>
        <taxon>Portunoidea</taxon>
        <taxon>Portunidae</taxon>
        <taxon>Portuninae</taxon>
        <taxon>Portunus</taxon>
    </lineage>
</organism>
<dbReference type="Proteomes" id="UP000324222">
    <property type="component" value="Unassembled WGS sequence"/>
</dbReference>